<evidence type="ECO:0000313" key="5">
    <source>
        <dbReference type="EMBL" id="MBP0049574.1"/>
    </source>
</evidence>
<dbReference type="Pfam" id="PF07885">
    <property type="entry name" value="Ion_trans_2"/>
    <property type="match status" value="1"/>
</dbReference>
<keyword evidence="5" id="KW-0406">Ion transport</keyword>
<dbReference type="RefSeq" id="WP_209288210.1">
    <property type="nucleotide sequence ID" value="NZ_JACVEW010000020.1"/>
</dbReference>
<keyword evidence="2" id="KW-0472">Membrane</keyword>
<feature type="transmembrane region" description="Helical" evidence="2">
    <location>
        <begin position="79"/>
        <end position="100"/>
    </location>
</feature>
<keyword evidence="6" id="KW-1185">Reference proteome</keyword>
<dbReference type="EMBL" id="JACVEW010000020">
    <property type="protein sequence ID" value="MBP0049574.1"/>
    <property type="molecule type" value="Genomic_DNA"/>
</dbReference>
<dbReference type="GO" id="GO:0034220">
    <property type="term" value="P:monoatomic ion transmembrane transport"/>
    <property type="evidence" value="ECO:0007669"/>
    <property type="project" value="UniProtKB-KW"/>
</dbReference>
<sequence length="355" mass="40180">MNLFTRIRIELYRHLKELSWQGLLLFLGAYLAVSWLLLWSAGESDLIGQDFFYWMVVTASTVGYGDLSPSTQTGRWLTTLFIIPVGLSLFAVTVGRVAAFSAQQWRKGIMGLKQLQLNEHILVIGWNGKRTPQLLKLLMLEASQHRGRDLCLCVTDEIENPMPGQISFVRASAYNDDQEMDRACIANASSIVIDTPQDDQTLTCALYAWQRNPNAQIIAYFRDESIGELLKHHCPSVECTPSVSVEMMAKATMDPGSTRLHQQLLNADDGMTQYSVTYPESEPVMTIEQLYTPLKQLYKATLLGVHHSGADYPQLNPDLTTKLHPGTRIYYMAERRIQDIDWARLRQHPAESVVE</sequence>
<proteinExistence type="predicted"/>
<feature type="domain" description="RCK N-terminal" evidence="3">
    <location>
        <begin position="175"/>
        <end position="231"/>
    </location>
</feature>
<dbReference type="Pfam" id="PF02254">
    <property type="entry name" value="TrkA_N"/>
    <property type="match status" value="1"/>
</dbReference>
<accession>A0ABS3ZEV4</accession>
<feature type="transmembrane region" description="Helical" evidence="2">
    <location>
        <begin position="20"/>
        <end position="39"/>
    </location>
</feature>
<evidence type="ECO:0000256" key="1">
    <source>
        <dbReference type="ARBA" id="ARBA00004651"/>
    </source>
</evidence>
<dbReference type="Gene3D" id="3.40.50.720">
    <property type="entry name" value="NAD(P)-binding Rossmann-like Domain"/>
    <property type="match status" value="1"/>
</dbReference>
<feature type="domain" description="Potassium channel" evidence="4">
    <location>
        <begin position="28"/>
        <end position="100"/>
    </location>
</feature>
<name>A0ABS3ZEV4_9GAMM</name>
<keyword evidence="5" id="KW-0813">Transport</keyword>
<keyword evidence="5" id="KW-0407">Ion channel</keyword>
<evidence type="ECO:0000256" key="2">
    <source>
        <dbReference type="SAM" id="Phobius"/>
    </source>
</evidence>
<reference evidence="5 6" key="1">
    <citation type="submission" date="2020-09" db="EMBL/GenBank/DDBJ databases">
        <authorList>
            <person name="Tanuku N.R.S."/>
        </authorList>
    </citation>
    <scope>NUCLEOTIDE SEQUENCE [LARGE SCALE GENOMIC DNA]</scope>
    <source>
        <strain evidence="5 6">AK62</strain>
    </source>
</reference>
<keyword evidence="2" id="KW-0812">Transmembrane</keyword>
<dbReference type="InterPro" id="IPR013099">
    <property type="entry name" value="K_chnl_dom"/>
</dbReference>
<dbReference type="InterPro" id="IPR036291">
    <property type="entry name" value="NAD(P)-bd_dom_sf"/>
</dbReference>
<keyword evidence="2" id="KW-1133">Transmembrane helix</keyword>
<dbReference type="SUPFAM" id="SSF51735">
    <property type="entry name" value="NAD(P)-binding Rossmann-fold domains"/>
    <property type="match status" value="1"/>
</dbReference>
<dbReference type="SUPFAM" id="SSF81324">
    <property type="entry name" value="Voltage-gated potassium channels"/>
    <property type="match status" value="1"/>
</dbReference>
<comment type="caution">
    <text evidence="5">The sequence shown here is derived from an EMBL/GenBank/DDBJ whole genome shotgun (WGS) entry which is preliminary data.</text>
</comment>
<dbReference type="Gene3D" id="1.10.287.70">
    <property type="match status" value="1"/>
</dbReference>
<comment type="subcellular location">
    <subcellularLocation>
        <location evidence="1">Cell membrane</location>
        <topology evidence="1">Multi-pass membrane protein</topology>
    </subcellularLocation>
</comment>
<evidence type="ECO:0000259" key="4">
    <source>
        <dbReference type="Pfam" id="PF07885"/>
    </source>
</evidence>
<evidence type="ECO:0000313" key="6">
    <source>
        <dbReference type="Proteomes" id="UP000810171"/>
    </source>
</evidence>
<protein>
    <submittedName>
        <fullName evidence="5">Potassium channel protein</fullName>
    </submittedName>
</protein>
<evidence type="ECO:0000259" key="3">
    <source>
        <dbReference type="Pfam" id="PF02254"/>
    </source>
</evidence>
<dbReference type="InterPro" id="IPR003148">
    <property type="entry name" value="RCK_N"/>
</dbReference>
<organism evidence="5 6">
    <name type="scientific">Marinobacterium alkalitolerans</name>
    <dbReference type="NCBI Taxonomy" id="1542925"/>
    <lineage>
        <taxon>Bacteria</taxon>
        <taxon>Pseudomonadati</taxon>
        <taxon>Pseudomonadota</taxon>
        <taxon>Gammaproteobacteria</taxon>
        <taxon>Oceanospirillales</taxon>
        <taxon>Oceanospirillaceae</taxon>
        <taxon>Marinobacterium</taxon>
    </lineage>
</organism>
<dbReference type="PANTHER" id="PTHR43833:SF9">
    <property type="entry name" value="POTASSIUM CHANNEL PROTEIN YUGO-RELATED"/>
    <property type="match status" value="1"/>
</dbReference>
<gene>
    <name evidence="5" type="ORF">H9C73_12615</name>
</gene>
<dbReference type="PANTHER" id="PTHR43833">
    <property type="entry name" value="POTASSIUM CHANNEL PROTEIN 2-RELATED-RELATED"/>
    <property type="match status" value="1"/>
</dbReference>
<dbReference type="Proteomes" id="UP000810171">
    <property type="component" value="Unassembled WGS sequence"/>
</dbReference>
<dbReference type="InterPro" id="IPR050721">
    <property type="entry name" value="Trk_Ktr_HKT_K-transport"/>
</dbReference>